<keyword evidence="1" id="KW-0378">Hydrolase</keyword>
<proteinExistence type="predicted"/>
<dbReference type="Gene3D" id="3.20.20.80">
    <property type="entry name" value="Glycosidases"/>
    <property type="match status" value="1"/>
</dbReference>
<gene>
    <name evidence="4" type="ORF">S03H2_62085</name>
</gene>
<evidence type="ECO:0000256" key="2">
    <source>
        <dbReference type="ARBA" id="ARBA00023295"/>
    </source>
</evidence>
<name>X1J0L8_9ZZZZ</name>
<keyword evidence="2" id="KW-0326">Glycosidase</keyword>
<dbReference type="InterPro" id="IPR013529">
    <property type="entry name" value="Glyco_hydro_42_N"/>
</dbReference>
<evidence type="ECO:0000256" key="1">
    <source>
        <dbReference type="ARBA" id="ARBA00022801"/>
    </source>
</evidence>
<accession>X1J0L8</accession>
<dbReference type="InterPro" id="IPR003476">
    <property type="entry name" value="Glyco_hydro_42"/>
</dbReference>
<dbReference type="InterPro" id="IPR017853">
    <property type="entry name" value="GH"/>
</dbReference>
<feature type="domain" description="Glycoside hydrolase family 42 N-terminal" evidence="3">
    <location>
        <begin position="13"/>
        <end position="173"/>
    </location>
</feature>
<dbReference type="GO" id="GO:0005975">
    <property type="term" value="P:carbohydrate metabolic process"/>
    <property type="evidence" value="ECO:0007669"/>
    <property type="project" value="InterPro"/>
</dbReference>
<dbReference type="GO" id="GO:0004565">
    <property type="term" value="F:beta-galactosidase activity"/>
    <property type="evidence" value="ECO:0007669"/>
    <property type="project" value="InterPro"/>
</dbReference>
<evidence type="ECO:0000313" key="4">
    <source>
        <dbReference type="EMBL" id="GAH88251.1"/>
    </source>
</evidence>
<evidence type="ECO:0000259" key="3">
    <source>
        <dbReference type="Pfam" id="PF02449"/>
    </source>
</evidence>
<comment type="caution">
    <text evidence="4">The sequence shown here is derived from an EMBL/GenBank/DDBJ whole genome shotgun (WGS) entry which is preliminary data.</text>
</comment>
<reference evidence="4" key="1">
    <citation type="journal article" date="2014" name="Front. Microbiol.">
        <title>High frequency of phylogenetically diverse reductive dehalogenase-homologous genes in deep subseafloor sedimentary metagenomes.</title>
        <authorList>
            <person name="Kawai M."/>
            <person name="Futagami T."/>
            <person name="Toyoda A."/>
            <person name="Takaki Y."/>
            <person name="Nishi S."/>
            <person name="Hori S."/>
            <person name="Arai W."/>
            <person name="Tsubouchi T."/>
            <person name="Morono Y."/>
            <person name="Uchiyama I."/>
            <person name="Ito T."/>
            <person name="Fujiyama A."/>
            <person name="Inagaki F."/>
            <person name="Takami H."/>
        </authorList>
    </citation>
    <scope>NUCLEOTIDE SEQUENCE</scope>
    <source>
        <strain evidence="4">Expedition CK06-06</strain>
    </source>
</reference>
<dbReference type="AlphaFoldDB" id="X1J0L8"/>
<feature type="non-terminal residue" evidence="4">
    <location>
        <position position="174"/>
    </location>
</feature>
<organism evidence="4">
    <name type="scientific">marine sediment metagenome</name>
    <dbReference type="NCBI Taxonomy" id="412755"/>
    <lineage>
        <taxon>unclassified sequences</taxon>
        <taxon>metagenomes</taxon>
        <taxon>ecological metagenomes</taxon>
    </lineage>
</organism>
<protein>
    <recommendedName>
        <fullName evidence="3">Glycoside hydrolase family 42 N-terminal domain-containing protein</fullName>
    </recommendedName>
</protein>
<dbReference type="PANTHER" id="PTHR36447:SF1">
    <property type="entry name" value="BETA-GALACTOSIDASE GANA"/>
    <property type="match status" value="1"/>
</dbReference>
<dbReference type="SUPFAM" id="SSF51445">
    <property type="entry name" value="(Trans)glycosidases"/>
    <property type="match status" value="1"/>
</dbReference>
<dbReference type="PANTHER" id="PTHR36447">
    <property type="entry name" value="BETA-GALACTOSIDASE GANA"/>
    <property type="match status" value="1"/>
</dbReference>
<sequence length="174" mass="20791">MFEKLPKIFYGGDYNPDQWDEDVWEEDIRLMKVFRVNVVTLPVFSWAKLQPSEDIFDFSWLDRVVGLLRKNDIFIIMATPTAAQPAWMSKKYPEMLITDVEGHKHKHGFRGNFCPNSSDYRRLSRLIAEKMAERYKDLPSLIMWHINNEYRSYCYCNTCAEAFRIWLKKRYGSL</sequence>
<dbReference type="Pfam" id="PF02449">
    <property type="entry name" value="Glyco_hydro_42"/>
    <property type="match status" value="1"/>
</dbReference>
<dbReference type="EMBL" id="BARU01040124">
    <property type="protein sequence ID" value="GAH88251.1"/>
    <property type="molecule type" value="Genomic_DNA"/>
</dbReference>
<dbReference type="GO" id="GO:0009341">
    <property type="term" value="C:beta-galactosidase complex"/>
    <property type="evidence" value="ECO:0007669"/>
    <property type="project" value="InterPro"/>
</dbReference>